<evidence type="ECO:0000256" key="1">
    <source>
        <dbReference type="SAM" id="MobiDB-lite"/>
    </source>
</evidence>
<name>A0A6L3T4H7_9HYPH</name>
<dbReference type="Proteomes" id="UP000474159">
    <property type="component" value="Unassembled WGS sequence"/>
</dbReference>
<evidence type="ECO:0000313" key="4">
    <source>
        <dbReference type="Proteomes" id="UP000474159"/>
    </source>
</evidence>
<reference evidence="3 4" key="1">
    <citation type="submission" date="2019-09" db="EMBL/GenBank/DDBJ databases">
        <title>YIM 48816 draft genome.</title>
        <authorList>
            <person name="Jiang L."/>
        </authorList>
    </citation>
    <scope>NUCLEOTIDE SEQUENCE [LARGE SCALE GENOMIC DNA]</scope>
    <source>
        <strain evidence="3 4">YIM 48816</strain>
    </source>
</reference>
<keyword evidence="2" id="KW-0472">Membrane</keyword>
<evidence type="ECO:0000313" key="3">
    <source>
        <dbReference type="EMBL" id="KAB1079885.1"/>
    </source>
</evidence>
<comment type="caution">
    <text evidence="3">The sequence shown here is derived from an EMBL/GenBank/DDBJ whole genome shotgun (WGS) entry which is preliminary data.</text>
</comment>
<dbReference type="RefSeq" id="WP_150999652.1">
    <property type="nucleotide sequence ID" value="NZ_BPQY01000225.1"/>
</dbReference>
<keyword evidence="2" id="KW-1133">Transmembrane helix</keyword>
<keyword evidence="4" id="KW-1185">Reference proteome</keyword>
<dbReference type="EMBL" id="VZZK01000007">
    <property type="protein sequence ID" value="KAB1079885.1"/>
    <property type="molecule type" value="Genomic_DNA"/>
</dbReference>
<organism evidence="3 4">
    <name type="scientific">Methylobacterium soli</name>
    <dbReference type="NCBI Taxonomy" id="553447"/>
    <lineage>
        <taxon>Bacteria</taxon>
        <taxon>Pseudomonadati</taxon>
        <taxon>Pseudomonadota</taxon>
        <taxon>Alphaproteobacteria</taxon>
        <taxon>Hyphomicrobiales</taxon>
        <taxon>Methylobacteriaceae</taxon>
        <taxon>Methylobacterium</taxon>
    </lineage>
</organism>
<dbReference type="AlphaFoldDB" id="A0A6L3T4H7"/>
<protein>
    <submittedName>
        <fullName evidence="3">Uncharacterized protein</fullName>
    </submittedName>
</protein>
<sequence length="75" mass="7836">MSETQFDPFGEPVAQSRGGEAAAPAASSTLLMRAGAAVFWLLVAGILTARVAYFDPDFAARFTSLANTLQSILNG</sequence>
<keyword evidence="2" id="KW-0812">Transmembrane</keyword>
<feature type="region of interest" description="Disordered" evidence="1">
    <location>
        <begin position="1"/>
        <end position="20"/>
    </location>
</feature>
<accession>A0A6L3T4H7</accession>
<gene>
    <name evidence="3" type="ORF">F6X53_09010</name>
</gene>
<feature type="transmembrane region" description="Helical" evidence="2">
    <location>
        <begin position="34"/>
        <end position="53"/>
    </location>
</feature>
<evidence type="ECO:0000256" key="2">
    <source>
        <dbReference type="SAM" id="Phobius"/>
    </source>
</evidence>
<proteinExistence type="predicted"/>
<dbReference type="OrthoDB" id="7998839at2"/>